<reference evidence="1" key="2">
    <citation type="journal article" date="2016" name="Mol. Ecol.">
        <title>Population genomics of the filarial nematode parasite Wuchereria bancrofti from mosquitoes.</title>
        <authorList>
            <person name="Small S.T."/>
            <person name="Reimer L.J."/>
            <person name="Tisch D.J."/>
            <person name="King C.L."/>
            <person name="Christensen B.M."/>
            <person name="Siba P.M."/>
            <person name="Kazura J.W."/>
            <person name="Serre D."/>
            <person name="Zimmerman P.A."/>
        </authorList>
    </citation>
    <scope>NUCLEOTIDE SEQUENCE</scope>
    <source>
        <strain evidence="1">pt0022</strain>
    </source>
</reference>
<evidence type="ECO:0000313" key="1">
    <source>
        <dbReference type="Proteomes" id="UP000093561"/>
    </source>
</evidence>
<dbReference type="Proteomes" id="UP000093561">
    <property type="component" value="Unassembled WGS sequence"/>
</dbReference>
<evidence type="ECO:0000313" key="2">
    <source>
        <dbReference type="WBParaSite" id="mrna-Wban_02221"/>
    </source>
</evidence>
<reference evidence="2" key="3">
    <citation type="submission" date="2024-02" db="UniProtKB">
        <authorList>
            <consortium name="WormBaseParasite"/>
        </authorList>
    </citation>
    <scope>IDENTIFICATION</scope>
    <source>
        <strain evidence="2">pt0022</strain>
    </source>
</reference>
<dbReference type="AlphaFoldDB" id="A0AAF5PL05"/>
<protein>
    <submittedName>
        <fullName evidence="2">Uncharacterized protein</fullName>
    </submittedName>
</protein>
<proteinExistence type="predicted"/>
<sequence length="223" mass="22941">MGLFGAGQENTNYKTMSNHFCHFVTSVGNREGNEAVVPDGGVIKAPAQGAIAGTFDPNYQTMAGLGNDVFGADKGGVGGGGAGGGASPVVPRVNGPMVPAQGGTAGTYDPNYQTMAGLGNDVFGNKGGGGGGGGGIPPDGAVPKAPEQGGIAVTFGILNVQREDIASEITLQSNHFAGKKNYFVIRIILHRRLQQLVSYTIHHRANTASNQSISFKFVTFWKC</sequence>
<dbReference type="PANTHER" id="PTHR21592:SF23">
    <property type="entry name" value="DAUER UP-REGULATED"/>
    <property type="match status" value="1"/>
</dbReference>
<dbReference type="Pfam" id="PF03057">
    <property type="entry name" value="DUF236"/>
    <property type="match status" value="2"/>
</dbReference>
<accession>A0AAF5PL05</accession>
<name>A0AAF5PL05_WUCBA</name>
<dbReference type="WBParaSite" id="mrna-Wban_02221">
    <property type="protein sequence ID" value="mrna-Wban_02221"/>
    <property type="gene ID" value="Wban_02221"/>
</dbReference>
<reference evidence="1" key="1">
    <citation type="submission" date="2015-03" db="EMBL/GenBank/DDBJ databases">
        <title>Wuchereria bancrofti Genome Sequencing Papua New Guinea Strain.</title>
        <authorList>
            <person name="Small S.T."/>
            <person name="Serre D."/>
            <person name="Zimmerman P.A."/>
        </authorList>
    </citation>
    <scope>NUCLEOTIDE SEQUENCE [LARGE SCALE GENOMIC DNA]</scope>
    <source>
        <strain evidence="1">pt0022</strain>
    </source>
</reference>
<organism evidence="1 2">
    <name type="scientific">Wuchereria bancrofti</name>
    <dbReference type="NCBI Taxonomy" id="6293"/>
    <lineage>
        <taxon>Eukaryota</taxon>
        <taxon>Metazoa</taxon>
        <taxon>Ecdysozoa</taxon>
        <taxon>Nematoda</taxon>
        <taxon>Chromadorea</taxon>
        <taxon>Rhabditida</taxon>
        <taxon>Spirurina</taxon>
        <taxon>Spiruromorpha</taxon>
        <taxon>Filarioidea</taxon>
        <taxon>Onchocercidae</taxon>
        <taxon>Wuchereria</taxon>
    </lineage>
</organism>
<dbReference type="PANTHER" id="PTHR21592">
    <property type="entry name" value="CHROMOSOME UNDETERMINED SCAFFOLD_25, WHOLE GENOME SHOTGUN SEQUENCE"/>
    <property type="match status" value="1"/>
</dbReference>
<dbReference type="InterPro" id="IPR004296">
    <property type="entry name" value="DUF236"/>
</dbReference>